<evidence type="ECO:0000313" key="1">
    <source>
        <dbReference type="EMBL" id="GEU49116.1"/>
    </source>
</evidence>
<gene>
    <name evidence="1" type="ORF">Tci_021094</name>
</gene>
<name>A0A6L2KI89_TANCI</name>
<protein>
    <submittedName>
        <fullName evidence="1">Xylulose kinase-1</fullName>
    </submittedName>
</protein>
<reference evidence="1" key="1">
    <citation type="journal article" date="2019" name="Sci. Rep.">
        <title>Draft genome of Tanacetum cinerariifolium, the natural source of mosquito coil.</title>
        <authorList>
            <person name="Yamashiro T."/>
            <person name="Shiraishi A."/>
            <person name="Satake H."/>
            <person name="Nakayama K."/>
        </authorList>
    </citation>
    <scope>NUCLEOTIDE SEQUENCE</scope>
</reference>
<keyword evidence="1" id="KW-0418">Kinase</keyword>
<dbReference type="EMBL" id="BKCJ010002519">
    <property type="protein sequence ID" value="GEU49116.1"/>
    <property type="molecule type" value="Genomic_DNA"/>
</dbReference>
<accession>A0A6L2KI89</accession>
<comment type="caution">
    <text evidence="1">The sequence shown here is derived from an EMBL/GenBank/DDBJ whole genome shotgun (WGS) entry which is preliminary data.</text>
</comment>
<proteinExistence type="predicted"/>
<dbReference type="GO" id="GO:0016301">
    <property type="term" value="F:kinase activity"/>
    <property type="evidence" value="ECO:0007669"/>
    <property type="project" value="UniProtKB-KW"/>
</dbReference>
<keyword evidence="1" id="KW-0808">Transferase</keyword>
<dbReference type="AlphaFoldDB" id="A0A6L2KI89"/>
<organism evidence="1">
    <name type="scientific">Tanacetum cinerariifolium</name>
    <name type="common">Dalmatian daisy</name>
    <name type="synonym">Chrysanthemum cinerariifolium</name>
    <dbReference type="NCBI Taxonomy" id="118510"/>
    <lineage>
        <taxon>Eukaryota</taxon>
        <taxon>Viridiplantae</taxon>
        <taxon>Streptophyta</taxon>
        <taxon>Embryophyta</taxon>
        <taxon>Tracheophyta</taxon>
        <taxon>Spermatophyta</taxon>
        <taxon>Magnoliopsida</taxon>
        <taxon>eudicotyledons</taxon>
        <taxon>Gunneridae</taxon>
        <taxon>Pentapetalae</taxon>
        <taxon>asterids</taxon>
        <taxon>campanulids</taxon>
        <taxon>Asterales</taxon>
        <taxon>Asteraceae</taxon>
        <taxon>Asteroideae</taxon>
        <taxon>Anthemideae</taxon>
        <taxon>Anthemidinae</taxon>
        <taxon>Tanacetum</taxon>
    </lineage>
</organism>
<sequence length="337" mass="38315">MENLEFYDKQNMVTYLKKPTGSEGFQEIVDFLNGSHIMYALTKNLTIYISLIEKFWQTATVRTVDNGEQEITATVDGKNFTVTEASVRRHLQLADADDEAVNEEWDDRVKRAATTTAGLDAEYASGNINMTQSMAMPNVPLPQGIGACDSPRCEEAMEVPLLRLGRRGLKLKVKKLVKKKRKESFDDETDFDAGFYKVQVTPTQTYTRRRRVVSTSSGKNSTASRLFSTTKESVSTVSASMPVSTAGMVQEVNINIPSPVAVKDKGKGKMEEFEDERTKRTKLQQEQDRLGYEAAVRLQEELDEEERQRMARVYKATQSFIRKNRKTFDQELKLMKR</sequence>